<accession>A0ABS8SDG3</accession>
<organism evidence="2 3">
    <name type="scientific">Datura stramonium</name>
    <name type="common">Jimsonweed</name>
    <name type="synonym">Common thornapple</name>
    <dbReference type="NCBI Taxonomy" id="4076"/>
    <lineage>
        <taxon>Eukaryota</taxon>
        <taxon>Viridiplantae</taxon>
        <taxon>Streptophyta</taxon>
        <taxon>Embryophyta</taxon>
        <taxon>Tracheophyta</taxon>
        <taxon>Spermatophyta</taxon>
        <taxon>Magnoliopsida</taxon>
        <taxon>eudicotyledons</taxon>
        <taxon>Gunneridae</taxon>
        <taxon>Pentapetalae</taxon>
        <taxon>asterids</taxon>
        <taxon>lamiids</taxon>
        <taxon>Solanales</taxon>
        <taxon>Solanaceae</taxon>
        <taxon>Solanoideae</taxon>
        <taxon>Datureae</taxon>
        <taxon>Datura</taxon>
    </lineage>
</organism>
<keyword evidence="3" id="KW-1185">Reference proteome</keyword>
<evidence type="ECO:0000256" key="1">
    <source>
        <dbReference type="SAM" id="MobiDB-lite"/>
    </source>
</evidence>
<dbReference type="Proteomes" id="UP000823775">
    <property type="component" value="Unassembled WGS sequence"/>
</dbReference>
<evidence type="ECO:0000313" key="3">
    <source>
        <dbReference type="Proteomes" id="UP000823775"/>
    </source>
</evidence>
<feature type="region of interest" description="Disordered" evidence="1">
    <location>
        <begin position="56"/>
        <end position="75"/>
    </location>
</feature>
<gene>
    <name evidence="2" type="ORF">HAX54_033582</name>
</gene>
<evidence type="ECO:0000313" key="2">
    <source>
        <dbReference type="EMBL" id="MCD7456931.1"/>
    </source>
</evidence>
<feature type="non-terminal residue" evidence="2">
    <location>
        <position position="75"/>
    </location>
</feature>
<name>A0ABS8SDG3_DATST</name>
<protein>
    <submittedName>
        <fullName evidence="2">Uncharacterized protein</fullName>
    </submittedName>
</protein>
<proteinExistence type="predicted"/>
<comment type="caution">
    <text evidence="2">The sequence shown here is derived from an EMBL/GenBank/DDBJ whole genome shotgun (WGS) entry which is preliminary data.</text>
</comment>
<reference evidence="2 3" key="1">
    <citation type="journal article" date="2021" name="BMC Genomics">
        <title>Datura genome reveals duplications of psychoactive alkaloid biosynthetic genes and high mutation rate following tissue culture.</title>
        <authorList>
            <person name="Rajewski A."/>
            <person name="Carter-House D."/>
            <person name="Stajich J."/>
            <person name="Litt A."/>
        </authorList>
    </citation>
    <scope>NUCLEOTIDE SEQUENCE [LARGE SCALE GENOMIC DNA]</scope>
    <source>
        <strain evidence="2">AR-01</strain>
    </source>
</reference>
<sequence length="75" mass="8689">MVSVSSNTPSKSSETLGASLTSHLFSNKENLKNEQLDGREAYLEFWIERDGKQRLARESYDESTQGRRHFENCYE</sequence>
<dbReference type="EMBL" id="JACEIK010000430">
    <property type="protein sequence ID" value="MCD7456931.1"/>
    <property type="molecule type" value="Genomic_DNA"/>
</dbReference>